<dbReference type="Gene3D" id="1.25.40.10">
    <property type="entry name" value="Tetratricopeptide repeat domain"/>
    <property type="match status" value="1"/>
</dbReference>
<keyword evidence="1" id="KW-0802">TPR repeat</keyword>
<keyword evidence="3" id="KW-1185">Reference proteome</keyword>
<evidence type="ECO:0000313" key="2">
    <source>
        <dbReference type="EMBL" id="EZH74498.1"/>
    </source>
</evidence>
<dbReference type="RefSeq" id="WP_034240988.1">
    <property type="nucleotide sequence ID" value="NZ_AQRA01000003.1"/>
</dbReference>
<name>A0A023BXY2_9FLAO</name>
<dbReference type="SUPFAM" id="SSF48452">
    <property type="entry name" value="TPR-like"/>
    <property type="match status" value="1"/>
</dbReference>
<dbReference type="eggNOG" id="COG2819">
    <property type="taxonomic scope" value="Bacteria"/>
</dbReference>
<dbReference type="InterPro" id="IPR011990">
    <property type="entry name" value="TPR-like_helical_dom_sf"/>
</dbReference>
<dbReference type="Proteomes" id="UP000023541">
    <property type="component" value="Unassembled WGS sequence"/>
</dbReference>
<evidence type="ECO:0000256" key="1">
    <source>
        <dbReference type="PROSITE-ProRule" id="PRU00339"/>
    </source>
</evidence>
<dbReference type="PANTHER" id="PTHR48098:SF6">
    <property type="entry name" value="FERRI-BACILLIBACTIN ESTERASE BESA"/>
    <property type="match status" value="1"/>
</dbReference>
<dbReference type="STRING" id="1317122.ATO12_12065"/>
<protein>
    <submittedName>
        <fullName evidence="2">Uncharacterized protein</fullName>
    </submittedName>
</protein>
<sequence>MKTNSFLILTILVFTFIFIGNAQQSHESSLSKISSSPITYAQKVTFHSKILDENRIINIYIPESFHEASKDHTYPVVMISGSHGVKFFQMISGVIRHLSSVTRMPEAIIISFEEETHYAPNVYTNGMWSRRDKLEFNADPDKFTKHLKEELFPYLKEQYRAADYRIIVGVSGSSVYPLHTFAKEPDLFQAHITVATADMIGMGYQPNTTFIDAFEESFVKNPNRKAQFYLGVSENDISKDKPYIKNMEELKKRLAPFTSKNLNLKVEVIPNEDHYACIIKAMLSSIEMIFPKEKWSPKFREIIKQPGNALKNIDAFHQKLSTAYGFPIIPRAERWNSVNSLRFIGRKLLQDGRIEEAIQVIKRRIQYRPRSPWAYHNLSEALEKNNQLTAAFKTQQKAIQLAQKYDIEYLSEYEEQLAKIKTKLEKQNKP</sequence>
<gene>
    <name evidence="2" type="ORF">ATO12_12065</name>
</gene>
<proteinExistence type="predicted"/>
<organism evidence="2 3">
    <name type="scientific">Aquimarina atlantica</name>
    <dbReference type="NCBI Taxonomy" id="1317122"/>
    <lineage>
        <taxon>Bacteria</taxon>
        <taxon>Pseudomonadati</taxon>
        <taxon>Bacteroidota</taxon>
        <taxon>Flavobacteriia</taxon>
        <taxon>Flavobacteriales</taxon>
        <taxon>Flavobacteriaceae</taxon>
        <taxon>Aquimarina</taxon>
    </lineage>
</organism>
<comment type="caution">
    <text evidence="2">The sequence shown here is derived from an EMBL/GenBank/DDBJ whole genome shotgun (WGS) entry which is preliminary data.</text>
</comment>
<dbReference type="InterPro" id="IPR029058">
    <property type="entry name" value="AB_hydrolase_fold"/>
</dbReference>
<dbReference type="InterPro" id="IPR019734">
    <property type="entry name" value="TPR_rpt"/>
</dbReference>
<dbReference type="PROSITE" id="PS50005">
    <property type="entry name" value="TPR"/>
    <property type="match status" value="1"/>
</dbReference>
<dbReference type="EMBL" id="AQRA01000003">
    <property type="protein sequence ID" value="EZH74498.1"/>
    <property type="molecule type" value="Genomic_DNA"/>
</dbReference>
<dbReference type="AlphaFoldDB" id="A0A023BXY2"/>
<dbReference type="OrthoDB" id="9784036at2"/>
<dbReference type="Pfam" id="PF00756">
    <property type="entry name" value="Esterase"/>
    <property type="match status" value="1"/>
</dbReference>
<evidence type="ECO:0000313" key="3">
    <source>
        <dbReference type="Proteomes" id="UP000023541"/>
    </source>
</evidence>
<dbReference type="InterPro" id="IPR050583">
    <property type="entry name" value="Mycobacterial_A85_antigen"/>
</dbReference>
<dbReference type="PANTHER" id="PTHR48098">
    <property type="entry name" value="ENTEROCHELIN ESTERASE-RELATED"/>
    <property type="match status" value="1"/>
</dbReference>
<dbReference type="InterPro" id="IPR000801">
    <property type="entry name" value="Esterase-like"/>
</dbReference>
<accession>A0A023BXY2</accession>
<reference evidence="2 3" key="1">
    <citation type="submission" date="2014-04" db="EMBL/GenBank/DDBJ databases">
        <title>Aquimarina sp. 22II-S11-z7 Genome Sequencing.</title>
        <authorList>
            <person name="Lai Q."/>
        </authorList>
    </citation>
    <scope>NUCLEOTIDE SEQUENCE [LARGE SCALE GENOMIC DNA]</scope>
    <source>
        <strain evidence="2 3">22II-S11-z7</strain>
    </source>
</reference>
<feature type="repeat" description="TPR" evidence="1">
    <location>
        <begin position="338"/>
        <end position="371"/>
    </location>
</feature>
<dbReference type="Gene3D" id="3.40.50.1820">
    <property type="entry name" value="alpha/beta hydrolase"/>
    <property type="match status" value="1"/>
</dbReference>
<dbReference type="SUPFAM" id="SSF53474">
    <property type="entry name" value="alpha/beta-Hydrolases"/>
    <property type="match status" value="1"/>
</dbReference>